<dbReference type="PIRSF" id="PIRSF005917">
    <property type="entry name" value="MTase_YraL"/>
    <property type="match status" value="1"/>
</dbReference>
<evidence type="ECO:0000256" key="3">
    <source>
        <dbReference type="ARBA" id="ARBA00022603"/>
    </source>
</evidence>
<dbReference type="NCBIfam" id="TIGR00096">
    <property type="entry name" value="16S rRNA (cytidine(1402)-2'-O)-methyltransferase"/>
    <property type="match status" value="1"/>
</dbReference>
<dbReference type="InterPro" id="IPR000878">
    <property type="entry name" value="4pyrrol_Mease"/>
</dbReference>
<dbReference type="PROSITE" id="PS50975">
    <property type="entry name" value="ATP_GRASP"/>
    <property type="match status" value="1"/>
</dbReference>
<dbReference type="InterPro" id="IPR014776">
    <property type="entry name" value="4pyrrole_Mease_sub2"/>
</dbReference>
<dbReference type="SUPFAM" id="SSF53790">
    <property type="entry name" value="Tetrapyrrole methylase"/>
    <property type="match status" value="1"/>
</dbReference>
<dbReference type="PROSITE" id="PS01296">
    <property type="entry name" value="RSMI"/>
    <property type="match status" value="1"/>
</dbReference>
<evidence type="ECO:0000256" key="7">
    <source>
        <dbReference type="PROSITE-ProRule" id="PRU00409"/>
    </source>
</evidence>
<dbReference type="FunFam" id="3.30.950.10:FF:000002">
    <property type="entry name" value="Ribosomal RNA small subunit methyltransferase I"/>
    <property type="match status" value="1"/>
</dbReference>
<dbReference type="Gene3D" id="3.40.1010.10">
    <property type="entry name" value="Cobalt-precorrin-4 Transmethylase, Domain 1"/>
    <property type="match status" value="1"/>
</dbReference>
<feature type="domain" description="ATP-grasp" evidence="9">
    <location>
        <begin position="89"/>
        <end position="323"/>
    </location>
</feature>
<comment type="subcellular location">
    <subcellularLocation>
        <location evidence="6">Cytoplasm</location>
    </subcellularLocation>
</comment>
<keyword evidence="4 6" id="KW-0808">Transferase</keyword>
<evidence type="ECO:0000313" key="11">
    <source>
        <dbReference type="Proteomes" id="UP000029492"/>
    </source>
</evidence>
<dbReference type="AlphaFoldDB" id="A0A089NT03"/>
<comment type="similarity">
    <text evidence="6">Belongs to the methyltransferase superfamily. RsmI family.</text>
</comment>
<dbReference type="FunFam" id="3.40.1010.10:FF:000007">
    <property type="entry name" value="Ribosomal RNA small subunit methyltransferase I"/>
    <property type="match status" value="1"/>
</dbReference>
<dbReference type="eggNOG" id="COG0313">
    <property type="taxonomic scope" value="Bacteria"/>
</dbReference>
<reference evidence="10 11" key="1">
    <citation type="journal article" date="2014" name="PLoS ONE">
        <title>Genome Information of Methylobacterium oryzae, a Plant-Probiotic Methylotroph in the Phyllosphere.</title>
        <authorList>
            <person name="Kwak M.J."/>
            <person name="Jeong H."/>
            <person name="Madhaiyan M."/>
            <person name="Lee Y."/>
            <person name="Sa T.M."/>
            <person name="Oh T.K."/>
            <person name="Kim J.F."/>
        </authorList>
    </citation>
    <scope>NUCLEOTIDE SEQUENCE [LARGE SCALE GENOMIC DNA]</scope>
    <source>
        <strain evidence="10 11">CBMB20</strain>
    </source>
</reference>
<evidence type="ECO:0000256" key="1">
    <source>
        <dbReference type="ARBA" id="ARBA00022490"/>
    </source>
</evidence>
<dbReference type="HOGENOM" id="CLU_044779_2_1_5"/>
<feature type="region of interest" description="Disordered" evidence="8">
    <location>
        <begin position="1"/>
        <end position="34"/>
    </location>
</feature>
<organism evidence="10 11">
    <name type="scientific">Methylobacterium oryzae CBMB20</name>
    <dbReference type="NCBI Taxonomy" id="693986"/>
    <lineage>
        <taxon>Bacteria</taxon>
        <taxon>Pseudomonadati</taxon>
        <taxon>Pseudomonadota</taxon>
        <taxon>Alphaproteobacteria</taxon>
        <taxon>Hyphomicrobiales</taxon>
        <taxon>Methylobacteriaceae</taxon>
        <taxon>Methylobacterium</taxon>
    </lineage>
</organism>
<dbReference type="HAMAP" id="MF_01877">
    <property type="entry name" value="16SrRNA_methyltr_I"/>
    <property type="match status" value="1"/>
</dbReference>
<accession>A0A089NT03</accession>
<evidence type="ECO:0000256" key="2">
    <source>
        <dbReference type="ARBA" id="ARBA00022552"/>
    </source>
</evidence>
<dbReference type="EMBL" id="CP003811">
    <property type="protein sequence ID" value="AIQ91061.1"/>
    <property type="molecule type" value="Genomic_DNA"/>
</dbReference>
<dbReference type="EC" id="2.1.1.198" evidence="6"/>
<keyword evidence="5 6" id="KW-0949">S-adenosyl-L-methionine</keyword>
<dbReference type="PANTHER" id="PTHR46111">
    <property type="entry name" value="RIBOSOMAL RNA SMALL SUBUNIT METHYLTRANSFERASE I"/>
    <property type="match status" value="1"/>
</dbReference>
<evidence type="ECO:0000256" key="4">
    <source>
        <dbReference type="ARBA" id="ARBA00022679"/>
    </source>
</evidence>
<dbReference type="GO" id="GO:0005737">
    <property type="term" value="C:cytoplasm"/>
    <property type="evidence" value="ECO:0007669"/>
    <property type="project" value="UniProtKB-SubCell"/>
</dbReference>
<proteinExistence type="inferred from homology"/>
<keyword evidence="7" id="KW-0067">ATP-binding</keyword>
<evidence type="ECO:0000256" key="6">
    <source>
        <dbReference type="HAMAP-Rule" id="MF_01877"/>
    </source>
</evidence>
<dbReference type="STRING" id="693986.MOC_3306"/>
<name>A0A089NT03_9HYPH</name>
<dbReference type="PANTHER" id="PTHR46111:SF1">
    <property type="entry name" value="RIBOSOMAL RNA SMALL SUBUNIT METHYLTRANSFERASE I"/>
    <property type="match status" value="1"/>
</dbReference>
<dbReference type="Proteomes" id="UP000029492">
    <property type="component" value="Chromosome"/>
</dbReference>
<dbReference type="InterPro" id="IPR008189">
    <property type="entry name" value="rRNA_ssu_MeTfrase_I"/>
</dbReference>
<comment type="function">
    <text evidence="6">Catalyzes the 2'-O-methylation of the ribose of cytidine 1402 (C1402) in 16S rRNA.</text>
</comment>
<dbReference type="InterPro" id="IPR014777">
    <property type="entry name" value="4pyrrole_Mease_sub1"/>
</dbReference>
<keyword evidence="2 6" id="KW-0698">rRNA processing</keyword>
<keyword evidence="7" id="KW-0547">Nucleotide-binding</keyword>
<keyword evidence="1 6" id="KW-0963">Cytoplasm</keyword>
<dbReference type="KEGG" id="mor:MOC_3306"/>
<dbReference type="GO" id="GO:0070677">
    <property type="term" value="F:rRNA (cytosine-2'-O-)-methyltransferase activity"/>
    <property type="evidence" value="ECO:0007669"/>
    <property type="project" value="UniProtKB-UniRule"/>
</dbReference>
<keyword evidence="3 6" id="KW-0489">Methyltransferase</keyword>
<dbReference type="GO" id="GO:0005524">
    <property type="term" value="F:ATP binding"/>
    <property type="evidence" value="ECO:0007669"/>
    <property type="project" value="UniProtKB-UniRule"/>
</dbReference>
<dbReference type="Pfam" id="PF00590">
    <property type="entry name" value="TP_methylase"/>
    <property type="match status" value="1"/>
</dbReference>
<dbReference type="InterPro" id="IPR053910">
    <property type="entry name" value="RsmI_HTH"/>
</dbReference>
<dbReference type="InterPro" id="IPR018063">
    <property type="entry name" value="SAM_MeTrfase_RsmI_CS"/>
</dbReference>
<dbReference type="Pfam" id="PF23016">
    <property type="entry name" value="RsmI_C"/>
    <property type="match status" value="1"/>
</dbReference>
<evidence type="ECO:0000313" key="10">
    <source>
        <dbReference type="EMBL" id="AIQ91061.1"/>
    </source>
</evidence>
<evidence type="ECO:0000256" key="5">
    <source>
        <dbReference type="ARBA" id="ARBA00022691"/>
    </source>
</evidence>
<dbReference type="InterPro" id="IPR035996">
    <property type="entry name" value="4pyrrol_Methylase_sf"/>
</dbReference>
<gene>
    <name evidence="6" type="primary">rsmI</name>
    <name evidence="10" type="ORF">MOC_3306</name>
</gene>
<protein>
    <recommendedName>
        <fullName evidence="6">Ribosomal RNA small subunit methyltransferase I</fullName>
        <ecNumber evidence="6">2.1.1.198</ecNumber>
    </recommendedName>
    <alternativeName>
        <fullName evidence="6">16S rRNA 2'-O-ribose C1402 methyltransferase</fullName>
    </alternativeName>
    <alternativeName>
        <fullName evidence="6">rRNA (cytidine-2'-O-)-methyltransferase RsmI</fullName>
    </alternativeName>
</protein>
<dbReference type="InterPro" id="IPR011761">
    <property type="entry name" value="ATP-grasp"/>
</dbReference>
<evidence type="ECO:0000259" key="9">
    <source>
        <dbReference type="PROSITE" id="PS50975"/>
    </source>
</evidence>
<dbReference type="GO" id="GO:0046872">
    <property type="term" value="F:metal ion binding"/>
    <property type="evidence" value="ECO:0007669"/>
    <property type="project" value="InterPro"/>
</dbReference>
<dbReference type="Gene3D" id="3.30.950.10">
    <property type="entry name" value="Methyltransferase, Cobalt-precorrin-4 Transmethylase, Domain 2"/>
    <property type="match status" value="1"/>
</dbReference>
<sequence length="329" mass="34929">MARSPMMTRRFDAPGPAAPTRAPSPKLAPDRPRNTTFTAFGLASETEPLSPGLHIVATPIGNLRDITIRALSTLAAADAVLAEDTRVTRNLLAHYGITTPLLAYHEHSNDAVRERMIARLRAGEALALVSDAGTPLVSDPGYKLVQAAIEAGIAITPVPGPSAVMTALVAAGLPTDRFFFEGFLPQKAGARRNRLEALVQVPGTLVLFESPHRLPDMLADAAAVLGPERPAAVTRELTKLYETIRRDTLGSLSERFAQEGPPKGEIVVIIGAATTPERTIDADAALDALILSALERHSIKDAASLVADETGQPRRQVYSRALALARGQG</sequence>
<dbReference type="CDD" id="cd11648">
    <property type="entry name" value="RsmI"/>
    <property type="match status" value="1"/>
</dbReference>
<comment type="catalytic activity">
    <reaction evidence="6">
        <text>cytidine(1402) in 16S rRNA + S-adenosyl-L-methionine = 2'-O-methylcytidine(1402) in 16S rRNA + S-adenosyl-L-homocysteine + H(+)</text>
        <dbReference type="Rhea" id="RHEA:42924"/>
        <dbReference type="Rhea" id="RHEA-COMP:10285"/>
        <dbReference type="Rhea" id="RHEA-COMP:10286"/>
        <dbReference type="ChEBI" id="CHEBI:15378"/>
        <dbReference type="ChEBI" id="CHEBI:57856"/>
        <dbReference type="ChEBI" id="CHEBI:59789"/>
        <dbReference type="ChEBI" id="CHEBI:74495"/>
        <dbReference type="ChEBI" id="CHEBI:82748"/>
        <dbReference type="EC" id="2.1.1.198"/>
    </reaction>
</comment>
<keyword evidence="11" id="KW-1185">Reference proteome</keyword>
<evidence type="ECO:0000256" key="8">
    <source>
        <dbReference type="SAM" id="MobiDB-lite"/>
    </source>
</evidence>